<evidence type="ECO:0000256" key="2">
    <source>
        <dbReference type="SAM" id="Phobius"/>
    </source>
</evidence>
<evidence type="ECO:0000256" key="1">
    <source>
        <dbReference type="SAM" id="MobiDB-lite"/>
    </source>
</evidence>
<dbReference type="AlphaFoldDB" id="A0A2A9F328"/>
<feature type="transmembrane region" description="Helical" evidence="2">
    <location>
        <begin position="49"/>
        <end position="74"/>
    </location>
</feature>
<keyword evidence="4" id="KW-1185">Reference proteome</keyword>
<evidence type="ECO:0000313" key="4">
    <source>
        <dbReference type="Proteomes" id="UP000224130"/>
    </source>
</evidence>
<keyword evidence="2" id="KW-0472">Membrane</keyword>
<organism evidence="3 4">
    <name type="scientific">Isoptericola jiangsuensis</name>
    <dbReference type="NCBI Taxonomy" id="548579"/>
    <lineage>
        <taxon>Bacteria</taxon>
        <taxon>Bacillati</taxon>
        <taxon>Actinomycetota</taxon>
        <taxon>Actinomycetes</taxon>
        <taxon>Micrococcales</taxon>
        <taxon>Promicromonosporaceae</taxon>
        <taxon>Isoptericola</taxon>
    </lineage>
</organism>
<name>A0A2A9F328_9MICO</name>
<keyword evidence="2" id="KW-0812">Transmembrane</keyword>
<comment type="caution">
    <text evidence="3">The sequence shown here is derived from an EMBL/GenBank/DDBJ whole genome shotgun (WGS) entry which is preliminary data.</text>
</comment>
<dbReference type="Proteomes" id="UP000224130">
    <property type="component" value="Unassembled WGS sequence"/>
</dbReference>
<sequence>MRSPLMDQLSGLDPARHVRAPGSTDDAALHDILATERAVRGRRRTRPGVVAATAAGAAVAVGVAVSLSSVLGAAPAYATWTPVPDAVGDPVATALDAACPTSATAIVGDGADATVTQVPLTPVLAETRGDYTYVVLAGDDAAGDCFVTAVDDGPADVYASSSVGAALPEPAARELVVAVSGTASWSTGDDAEGAVTSAYGRAGADVVEVTAVLDDGRQVAASVDGGWWALWAPGDDTFGDDVQVTYADGTTAQVALVP</sequence>
<feature type="region of interest" description="Disordered" evidence="1">
    <location>
        <begin position="1"/>
        <end position="23"/>
    </location>
</feature>
<dbReference type="EMBL" id="PDJJ01000001">
    <property type="protein sequence ID" value="PFG44829.1"/>
    <property type="molecule type" value="Genomic_DNA"/>
</dbReference>
<proteinExistence type="predicted"/>
<reference evidence="3 4" key="1">
    <citation type="submission" date="2017-10" db="EMBL/GenBank/DDBJ databases">
        <title>Sequencing the genomes of 1000 actinobacteria strains.</title>
        <authorList>
            <person name="Klenk H.-P."/>
        </authorList>
    </citation>
    <scope>NUCLEOTIDE SEQUENCE [LARGE SCALE GENOMIC DNA]</scope>
    <source>
        <strain evidence="3 4">DSM 21863</strain>
    </source>
</reference>
<accession>A0A2A9F328</accession>
<evidence type="ECO:0000313" key="3">
    <source>
        <dbReference type="EMBL" id="PFG44829.1"/>
    </source>
</evidence>
<gene>
    <name evidence="3" type="ORF">ATJ88_3566</name>
</gene>
<keyword evidence="2" id="KW-1133">Transmembrane helix</keyword>
<protein>
    <submittedName>
        <fullName evidence="3">Uncharacterized protein</fullName>
    </submittedName>
</protein>
<dbReference type="RefSeq" id="WP_170023699.1">
    <property type="nucleotide sequence ID" value="NZ_PDJJ01000001.1"/>
</dbReference>